<dbReference type="SMART" id="SM00560">
    <property type="entry name" value="LamGL"/>
    <property type="match status" value="1"/>
</dbReference>
<dbReference type="InterPro" id="IPR036909">
    <property type="entry name" value="Cyt_c-like_dom_sf"/>
</dbReference>
<feature type="domain" description="Cytochrome c" evidence="8">
    <location>
        <begin position="22"/>
        <end position="115"/>
    </location>
</feature>
<dbReference type="KEGG" id="uli:ETAA1_08930"/>
<dbReference type="Gene3D" id="2.60.120.200">
    <property type="match status" value="1"/>
</dbReference>
<accession>A0A517XNC0</accession>
<reference evidence="9 10" key="1">
    <citation type="submission" date="2019-02" db="EMBL/GenBank/DDBJ databases">
        <title>Deep-cultivation of Planctomycetes and their phenomic and genomic characterization uncovers novel biology.</title>
        <authorList>
            <person name="Wiegand S."/>
            <person name="Jogler M."/>
            <person name="Boedeker C."/>
            <person name="Pinto D."/>
            <person name="Vollmers J."/>
            <person name="Rivas-Marin E."/>
            <person name="Kohn T."/>
            <person name="Peeters S.H."/>
            <person name="Heuer A."/>
            <person name="Rast P."/>
            <person name="Oberbeckmann S."/>
            <person name="Bunk B."/>
            <person name="Jeske O."/>
            <person name="Meyerdierks A."/>
            <person name="Storesund J.E."/>
            <person name="Kallscheuer N."/>
            <person name="Luecker S."/>
            <person name="Lage O.M."/>
            <person name="Pohl T."/>
            <person name="Merkel B.J."/>
            <person name="Hornburger P."/>
            <person name="Mueller R.-W."/>
            <person name="Bruemmer F."/>
            <person name="Labrenz M."/>
            <person name="Spormann A.M."/>
            <person name="Op den Camp H."/>
            <person name="Overmann J."/>
            <person name="Amann R."/>
            <person name="Jetten M.S.M."/>
            <person name="Mascher T."/>
            <person name="Medema M.H."/>
            <person name="Devos D.P."/>
            <person name="Kaster A.-K."/>
            <person name="Ovreas L."/>
            <person name="Rohde M."/>
            <person name="Galperin M.Y."/>
            <person name="Jogler C."/>
        </authorList>
    </citation>
    <scope>NUCLEOTIDE SEQUENCE [LARGE SCALE GENOMIC DNA]</scope>
    <source>
        <strain evidence="9 10">ETA_A1</strain>
    </source>
</reference>
<dbReference type="InterPro" id="IPR022655">
    <property type="entry name" value="DUF1553"/>
</dbReference>
<evidence type="ECO:0000313" key="9">
    <source>
        <dbReference type="EMBL" id="QDU18992.1"/>
    </source>
</evidence>
<gene>
    <name evidence="9" type="ORF">ETAA1_08930</name>
</gene>
<dbReference type="PANTHER" id="PTHR35889">
    <property type="entry name" value="CYCLOINULO-OLIGOSACCHARIDE FRUCTANOTRANSFERASE-RELATED"/>
    <property type="match status" value="1"/>
</dbReference>
<dbReference type="InterPro" id="IPR013320">
    <property type="entry name" value="ConA-like_dom_sf"/>
</dbReference>
<keyword evidence="1 6" id="KW-0349">Heme</keyword>
<evidence type="ECO:0000256" key="1">
    <source>
        <dbReference type="ARBA" id="ARBA00022617"/>
    </source>
</evidence>
<evidence type="ECO:0000313" key="10">
    <source>
        <dbReference type="Proteomes" id="UP000319576"/>
    </source>
</evidence>
<keyword evidence="5" id="KW-1015">Disulfide bond</keyword>
<keyword evidence="2 6" id="KW-0479">Metal-binding</keyword>
<proteinExistence type="predicted"/>
<dbReference type="Pfam" id="PF07587">
    <property type="entry name" value="PSD1"/>
    <property type="match status" value="1"/>
</dbReference>
<evidence type="ECO:0000256" key="4">
    <source>
        <dbReference type="ARBA" id="ARBA00023004"/>
    </source>
</evidence>
<feature type="chain" id="PRO_5021955163" evidence="7">
    <location>
        <begin position="20"/>
        <end position="1024"/>
    </location>
</feature>
<dbReference type="InterPro" id="IPR009056">
    <property type="entry name" value="Cyt_c-like_dom"/>
</dbReference>
<evidence type="ECO:0000256" key="7">
    <source>
        <dbReference type="SAM" id="SignalP"/>
    </source>
</evidence>
<dbReference type="Proteomes" id="UP000319576">
    <property type="component" value="Chromosome"/>
</dbReference>
<dbReference type="EMBL" id="CP036273">
    <property type="protein sequence ID" value="QDU18992.1"/>
    <property type="molecule type" value="Genomic_DNA"/>
</dbReference>
<dbReference type="SUPFAM" id="SSF46626">
    <property type="entry name" value="Cytochrome c"/>
    <property type="match status" value="1"/>
</dbReference>
<evidence type="ECO:0000256" key="3">
    <source>
        <dbReference type="ARBA" id="ARBA00022729"/>
    </source>
</evidence>
<evidence type="ECO:0000256" key="6">
    <source>
        <dbReference type="PROSITE-ProRule" id="PRU00433"/>
    </source>
</evidence>
<keyword evidence="3 7" id="KW-0732">Signal</keyword>
<dbReference type="InterPro" id="IPR011429">
    <property type="entry name" value="Cyt_c_Planctomycete-type"/>
</dbReference>
<name>A0A517XNC0_9BACT</name>
<dbReference type="InterPro" id="IPR011444">
    <property type="entry name" value="DUF1549"/>
</dbReference>
<dbReference type="GO" id="GO:0009055">
    <property type="term" value="F:electron transfer activity"/>
    <property type="evidence" value="ECO:0007669"/>
    <property type="project" value="InterPro"/>
</dbReference>
<dbReference type="InterPro" id="IPR006558">
    <property type="entry name" value="LamG-like"/>
</dbReference>
<protein>
    <submittedName>
        <fullName evidence="9">Planctomycete cytochrome C</fullName>
    </submittedName>
</protein>
<evidence type="ECO:0000259" key="8">
    <source>
        <dbReference type="PROSITE" id="PS51007"/>
    </source>
</evidence>
<sequence precursor="true">MRRSAALLLLLAIPTQGVAQPTPVDFGRDVLPILSDACFACHGPDPTARKSRLRLDDKDSPFARGVIVPGKAAESDLIARLTDPDPEHVMPPPSVKRPLTARQIDTLTRWVNQGAKWGTHWAFERPKAAAPPGGGQPIDAFIRARLDRDGLKPAPPADKERLLRRVTFDITGLPPTPGEMDSFLADAAPDAYEKVLDRLLASPRYGERMAAEWLDVARFADTHGYQMDRYRAVWPYRDWVIAAFNRNLRFDQFVTWQLAGDLLPTATREQRLATAFNRLHMQNEEGGVVEEEFRVAYVVDRVNTFGTAFLGLTFECCRCHDHKYDPISMRDFYSLFAFFQNIDESGQTSYFTAATPVPALLLTTDAQDKQHAALRATVAEKETALAALAEAPKADFAAWKRPAKLDVPGLVAAYSFDELTGNKLTNAADATKPGSAHEKPKLVAGRSGQAALLDGENGFTFPGVGGFSRDDPFSLSLFVKPADHAPRAVVAHQSRAPIDAGSRGWELLLENGRVAVGLHHMWPGNSLKVRTKTAVPVGAWTQVAVTYDGSGQARGVRVYLDGRPVEAEVVRDKLTRDILYGGGEPPLTIGYRFRDNGFKGGAVDEFRVYDRALTRAEVASGFGLAVSDEVMYEYYAATQHEPTRGATDALRAARKALTAFVTPIPEIMVMDELPEPKPAFLLSRGAYDARGDRVTADTPKVLPPFPAGAPRNRLGLARWLTDPDHPLLARVTVNRAWQMMFGRGLVETADNFGTQGSRPTHADLLDWLARDFVASGWDHKQLLRTIAMSATYRQSSRATPDLLARDPHNELLARGPAQRLSAEMLRDQALASGGLLVEKLGGPSVRPYQPAGLWEQLAMGRPRYDQGKGDDLYRRSLYTFWKRTVPPPAMMTLDAADRSNCSVKRQATSTPLQALVLLNDVQFVEAARHVGERMLREGGATPAERAAWGFRLLTGRRPTDAERAVLARMYAEQKAAFDRDPAAARRLLAVGEKPADSALSPTDLAAAASVANALMSHDEAVTRR</sequence>
<dbReference type="PROSITE" id="PS51007">
    <property type="entry name" value="CYTC"/>
    <property type="match status" value="1"/>
</dbReference>
<dbReference type="PANTHER" id="PTHR35889:SF3">
    <property type="entry name" value="F-BOX DOMAIN-CONTAINING PROTEIN"/>
    <property type="match status" value="1"/>
</dbReference>
<dbReference type="Pfam" id="PF07583">
    <property type="entry name" value="PSCyt2"/>
    <property type="match status" value="1"/>
</dbReference>
<dbReference type="RefSeq" id="WP_202920659.1">
    <property type="nucleotide sequence ID" value="NZ_CP036273.1"/>
</dbReference>
<organism evidence="9 10">
    <name type="scientific">Urbifossiella limnaea</name>
    <dbReference type="NCBI Taxonomy" id="2528023"/>
    <lineage>
        <taxon>Bacteria</taxon>
        <taxon>Pseudomonadati</taxon>
        <taxon>Planctomycetota</taxon>
        <taxon>Planctomycetia</taxon>
        <taxon>Gemmatales</taxon>
        <taxon>Gemmataceae</taxon>
        <taxon>Urbifossiella</taxon>
    </lineage>
</organism>
<dbReference type="Pfam" id="PF13385">
    <property type="entry name" value="Laminin_G_3"/>
    <property type="match status" value="1"/>
</dbReference>
<keyword evidence="10" id="KW-1185">Reference proteome</keyword>
<dbReference type="Pfam" id="PF07635">
    <property type="entry name" value="PSCyt1"/>
    <property type="match status" value="1"/>
</dbReference>
<evidence type="ECO:0000256" key="5">
    <source>
        <dbReference type="ARBA" id="ARBA00023157"/>
    </source>
</evidence>
<keyword evidence="4 6" id="KW-0408">Iron</keyword>
<dbReference type="AlphaFoldDB" id="A0A517XNC0"/>
<feature type="signal peptide" evidence="7">
    <location>
        <begin position="1"/>
        <end position="19"/>
    </location>
</feature>
<evidence type="ECO:0000256" key="2">
    <source>
        <dbReference type="ARBA" id="ARBA00022723"/>
    </source>
</evidence>
<dbReference type="GO" id="GO:0020037">
    <property type="term" value="F:heme binding"/>
    <property type="evidence" value="ECO:0007669"/>
    <property type="project" value="InterPro"/>
</dbReference>
<dbReference type="SUPFAM" id="SSF49899">
    <property type="entry name" value="Concanavalin A-like lectins/glucanases"/>
    <property type="match status" value="1"/>
</dbReference>
<dbReference type="GO" id="GO:0046872">
    <property type="term" value="F:metal ion binding"/>
    <property type="evidence" value="ECO:0007669"/>
    <property type="project" value="UniProtKB-KW"/>
</dbReference>